<name>A0A2R6W2J8_MARPO</name>
<organism evidence="1 2">
    <name type="scientific">Marchantia polymorpha</name>
    <name type="common">Common liverwort</name>
    <name type="synonym">Marchantia aquatica</name>
    <dbReference type="NCBI Taxonomy" id="3197"/>
    <lineage>
        <taxon>Eukaryota</taxon>
        <taxon>Viridiplantae</taxon>
        <taxon>Streptophyta</taxon>
        <taxon>Embryophyta</taxon>
        <taxon>Marchantiophyta</taxon>
        <taxon>Marchantiopsida</taxon>
        <taxon>Marchantiidae</taxon>
        <taxon>Marchantiales</taxon>
        <taxon>Marchantiaceae</taxon>
        <taxon>Marchantia</taxon>
    </lineage>
</organism>
<evidence type="ECO:0000313" key="2">
    <source>
        <dbReference type="Proteomes" id="UP000244005"/>
    </source>
</evidence>
<reference evidence="2" key="1">
    <citation type="journal article" date="2017" name="Cell">
        <title>Insights into land plant evolution garnered from the Marchantia polymorpha genome.</title>
        <authorList>
            <person name="Bowman J.L."/>
            <person name="Kohchi T."/>
            <person name="Yamato K.T."/>
            <person name="Jenkins J."/>
            <person name="Shu S."/>
            <person name="Ishizaki K."/>
            <person name="Yamaoka S."/>
            <person name="Nishihama R."/>
            <person name="Nakamura Y."/>
            <person name="Berger F."/>
            <person name="Adam C."/>
            <person name="Aki S.S."/>
            <person name="Althoff F."/>
            <person name="Araki T."/>
            <person name="Arteaga-Vazquez M.A."/>
            <person name="Balasubrmanian S."/>
            <person name="Barry K."/>
            <person name="Bauer D."/>
            <person name="Boehm C.R."/>
            <person name="Briginshaw L."/>
            <person name="Caballero-Perez J."/>
            <person name="Catarino B."/>
            <person name="Chen F."/>
            <person name="Chiyoda S."/>
            <person name="Chovatia M."/>
            <person name="Davies K.M."/>
            <person name="Delmans M."/>
            <person name="Demura T."/>
            <person name="Dierschke T."/>
            <person name="Dolan L."/>
            <person name="Dorantes-Acosta A.E."/>
            <person name="Eklund D.M."/>
            <person name="Florent S.N."/>
            <person name="Flores-Sandoval E."/>
            <person name="Fujiyama A."/>
            <person name="Fukuzawa H."/>
            <person name="Galik B."/>
            <person name="Grimanelli D."/>
            <person name="Grimwood J."/>
            <person name="Grossniklaus U."/>
            <person name="Hamada T."/>
            <person name="Haseloff J."/>
            <person name="Hetherington A.J."/>
            <person name="Higo A."/>
            <person name="Hirakawa Y."/>
            <person name="Hundley H.N."/>
            <person name="Ikeda Y."/>
            <person name="Inoue K."/>
            <person name="Inoue S.I."/>
            <person name="Ishida S."/>
            <person name="Jia Q."/>
            <person name="Kakita M."/>
            <person name="Kanazawa T."/>
            <person name="Kawai Y."/>
            <person name="Kawashima T."/>
            <person name="Kennedy M."/>
            <person name="Kinose K."/>
            <person name="Kinoshita T."/>
            <person name="Kohara Y."/>
            <person name="Koide E."/>
            <person name="Komatsu K."/>
            <person name="Kopischke S."/>
            <person name="Kubo M."/>
            <person name="Kyozuka J."/>
            <person name="Lagercrantz U."/>
            <person name="Lin S.S."/>
            <person name="Lindquist E."/>
            <person name="Lipzen A.M."/>
            <person name="Lu C.W."/>
            <person name="De Luna E."/>
            <person name="Martienssen R.A."/>
            <person name="Minamino N."/>
            <person name="Mizutani M."/>
            <person name="Mizutani M."/>
            <person name="Mochizuki N."/>
            <person name="Monte I."/>
            <person name="Mosher R."/>
            <person name="Nagasaki H."/>
            <person name="Nakagami H."/>
            <person name="Naramoto S."/>
            <person name="Nishitani K."/>
            <person name="Ohtani M."/>
            <person name="Okamoto T."/>
            <person name="Okumura M."/>
            <person name="Phillips J."/>
            <person name="Pollak B."/>
            <person name="Reinders A."/>
            <person name="Rovekamp M."/>
            <person name="Sano R."/>
            <person name="Sawa S."/>
            <person name="Schmid M.W."/>
            <person name="Shirakawa M."/>
            <person name="Solano R."/>
            <person name="Spunde A."/>
            <person name="Suetsugu N."/>
            <person name="Sugano S."/>
            <person name="Sugiyama A."/>
            <person name="Sun R."/>
            <person name="Suzuki Y."/>
            <person name="Takenaka M."/>
            <person name="Takezawa D."/>
            <person name="Tomogane H."/>
            <person name="Tsuzuki M."/>
            <person name="Ueda T."/>
            <person name="Umeda M."/>
            <person name="Ward J.M."/>
            <person name="Watanabe Y."/>
            <person name="Yazaki K."/>
            <person name="Yokoyama R."/>
            <person name="Yoshitake Y."/>
            <person name="Yotsui I."/>
            <person name="Zachgo S."/>
            <person name="Schmutz J."/>
        </authorList>
    </citation>
    <scope>NUCLEOTIDE SEQUENCE [LARGE SCALE GENOMIC DNA]</scope>
    <source>
        <strain evidence="2">Tak-1</strain>
    </source>
</reference>
<dbReference type="AlphaFoldDB" id="A0A2R6W2J8"/>
<dbReference type="Proteomes" id="UP000244005">
    <property type="component" value="Unassembled WGS sequence"/>
</dbReference>
<accession>A0A2R6W2J8</accession>
<keyword evidence="2" id="KW-1185">Reference proteome</keyword>
<protein>
    <submittedName>
        <fullName evidence="1">Uncharacterized protein</fullName>
    </submittedName>
</protein>
<evidence type="ECO:0000313" key="1">
    <source>
        <dbReference type="EMBL" id="PTQ28088.1"/>
    </source>
</evidence>
<dbReference type="Gramene" id="Mp4g12530.1">
    <property type="protein sequence ID" value="Mp4g12530.1.cds1"/>
    <property type="gene ID" value="Mp4g12530"/>
</dbReference>
<sequence>MINFPRDESKNTCLNRSSFCYPIHLRLICRAHGYYHQRTCLALSSVYATCTWPGQDRQPASEIQNSIRVYAHIDRLTVSTSFSKARSVAANRLHKTKPNLNLFFSLAPTTPYPHPILSLCTGAEMLFNGLWKSEN</sequence>
<gene>
    <name evidence="1" type="ORF">MARPO_0174s0015</name>
</gene>
<proteinExistence type="predicted"/>
<dbReference type="EMBL" id="KZ772948">
    <property type="protein sequence ID" value="PTQ28088.1"/>
    <property type="molecule type" value="Genomic_DNA"/>
</dbReference>